<evidence type="ECO:0000256" key="3">
    <source>
        <dbReference type="ARBA" id="ARBA00022763"/>
    </source>
</evidence>
<evidence type="ECO:0000256" key="7">
    <source>
        <dbReference type="ARBA" id="ARBA00023125"/>
    </source>
</evidence>
<dbReference type="InterPro" id="IPR011545">
    <property type="entry name" value="DEAD/DEAH_box_helicase_dom"/>
</dbReference>
<keyword evidence="17" id="KW-1185">Reference proteome</keyword>
<dbReference type="InterPro" id="IPR012340">
    <property type="entry name" value="NA-bd_OB-fold"/>
</dbReference>
<dbReference type="Pfam" id="PF00270">
    <property type="entry name" value="DEAD"/>
    <property type="match status" value="1"/>
</dbReference>
<organism evidence="16 17">
    <name type="scientific">Mycolicibacter senuensis</name>
    <dbReference type="NCBI Taxonomy" id="386913"/>
    <lineage>
        <taxon>Bacteria</taxon>
        <taxon>Bacillati</taxon>
        <taxon>Actinomycetota</taxon>
        <taxon>Actinomycetes</taxon>
        <taxon>Mycobacteriales</taxon>
        <taxon>Mycobacteriaceae</taxon>
        <taxon>Mycolicibacter</taxon>
    </lineage>
</organism>
<dbReference type="OrthoDB" id="9804325at2"/>
<dbReference type="EMBL" id="BLKV01000001">
    <property type="protein sequence ID" value="GFG68910.1"/>
    <property type="molecule type" value="Genomic_DNA"/>
</dbReference>
<dbReference type="GO" id="GO:0005524">
    <property type="term" value="F:ATP binding"/>
    <property type="evidence" value="ECO:0007669"/>
    <property type="project" value="UniProtKB-KW"/>
</dbReference>
<dbReference type="GO" id="GO:0006310">
    <property type="term" value="P:DNA recombination"/>
    <property type="evidence" value="ECO:0007669"/>
    <property type="project" value="UniProtKB-UniRule"/>
</dbReference>
<dbReference type="Pfam" id="PF00271">
    <property type="entry name" value="Helicase_C"/>
    <property type="match status" value="1"/>
</dbReference>
<comment type="caution">
    <text evidence="16">The sequence shown here is derived from an EMBL/GenBank/DDBJ whole genome shotgun (WGS) entry which is preliminary data.</text>
</comment>
<evidence type="ECO:0000256" key="6">
    <source>
        <dbReference type="ARBA" id="ARBA00022840"/>
    </source>
</evidence>
<comment type="function">
    <text evidence="13">Plays a critical role in recombination and DNA repair. Helps process Holliday junction intermediates to mature products by catalyzing branch migration. Has replication fork regression activity, unwinds stalled or blocked replication forks to make a HJ that can be resolved. Has a DNA unwinding activity characteristic of a DNA helicase with 3'-5' polarity.</text>
</comment>
<evidence type="ECO:0000256" key="2">
    <source>
        <dbReference type="ARBA" id="ARBA00022741"/>
    </source>
</evidence>
<dbReference type="InterPro" id="IPR004609">
    <property type="entry name" value="ATP-dep_DNA_helicase_RecG"/>
</dbReference>
<dbReference type="Gene3D" id="2.40.50.140">
    <property type="entry name" value="Nucleic acid-binding proteins"/>
    <property type="match status" value="1"/>
</dbReference>
<feature type="domain" description="Helicase ATP-binding" evidence="14">
    <location>
        <begin position="305"/>
        <end position="480"/>
    </location>
</feature>
<evidence type="ECO:0000259" key="14">
    <source>
        <dbReference type="PROSITE" id="PS51192"/>
    </source>
</evidence>
<keyword evidence="7" id="KW-0238">DNA-binding</keyword>
<dbReference type="EC" id="5.6.2.4" evidence="13"/>
<dbReference type="GO" id="GO:0016787">
    <property type="term" value="F:hydrolase activity"/>
    <property type="evidence" value="ECO:0007669"/>
    <property type="project" value="UniProtKB-KW"/>
</dbReference>
<keyword evidence="2 13" id="KW-0547">Nucleotide-binding</keyword>
<keyword evidence="6 13" id="KW-0067">ATP-binding</keyword>
<evidence type="ECO:0000256" key="8">
    <source>
        <dbReference type="ARBA" id="ARBA00023172"/>
    </source>
</evidence>
<keyword evidence="9 13" id="KW-0234">DNA repair</keyword>
<dbReference type="GO" id="GO:0043138">
    <property type="term" value="F:3'-5' DNA helicase activity"/>
    <property type="evidence" value="ECO:0007669"/>
    <property type="project" value="UniProtKB-EC"/>
</dbReference>
<dbReference type="Gene3D" id="3.40.50.300">
    <property type="entry name" value="P-loop containing nucleotide triphosphate hydrolases"/>
    <property type="match status" value="2"/>
</dbReference>
<evidence type="ECO:0000256" key="1">
    <source>
        <dbReference type="ARBA" id="ARBA00007504"/>
    </source>
</evidence>
<comment type="similarity">
    <text evidence="1 13">Belongs to the helicase family. RecG subfamily.</text>
</comment>
<dbReference type="PANTHER" id="PTHR47964">
    <property type="entry name" value="ATP-DEPENDENT DNA HELICASE HOMOLOG RECG, CHLOROPLASTIC"/>
    <property type="match status" value="1"/>
</dbReference>
<evidence type="ECO:0000256" key="4">
    <source>
        <dbReference type="ARBA" id="ARBA00022801"/>
    </source>
</evidence>
<dbReference type="RefSeq" id="WP_085086317.1">
    <property type="nucleotide sequence ID" value="NZ_BLKV01000001.1"/>
</dbReference>
<evidence type="ECO:0000256" key="10">
    <source>
        <dbReference type="ARBA" id="ARBA00023235"/>
    </source>
</evidence>
<dbReference type="PANTHER" id="PTHR47964:SF1">
    <property type="entry name" value="ATP-DEPENDENT DNA HELICASE HOMOLOG RECG, CHLOROPLASTIC"/>
    <property type="match status" value="1"/>
</dbReference>
<keyword evidence="4 13" id="KW-0378">Hydrolase</keyword>
<dbReference type="PROSITE" id="PS51194">
    <property type="entry name" value="HELICASE_CTER"/>
    <property type="match status" value="1"/>
</dbReference>
<dbReference type="Pfam" id="PF19833">
    <property type="entry name" value="RecG_dom3_C"/>
    <property type="match status" value="1"/>
</dbReference>
<dbReference type="InterPro" id="IPR014001">
    <property type="entry name" value="Helicase_ATP-bd"/>
</dbReference>
<dbReference type="AlphaFoldDB" id="A0A7I9XHF9"/>
<dbReference type="SUPFAM" id="SSF50249">
    <property type="entry name" value="Nucleic acid-binding proteins"/>
    <property type="match status" value="1"/>
</dbReference>
<comment type="catalytic activity">
    <reaction evidence="12 13">
        <text>ATP + H2O = ADP + phosphate + H(+)</text>
        <dbReference type="Rhea" id="RHEA:13065"/>
        <dbReference type="ChEBI" id="CHEBI:15377"/>
        <dbReference type="ChEBI" id="CHEBI:15378"/>
        <dbReference type="ChEBI" id="CHEBI:30616"/>
        <dbReference type="ChEBI" id="CHEBI:43474"/>
        <dbReference type="ChEBI" id="CHEBI:456216"/>
        <dbReference type="EC" id="5.6.2.4"/>
    </reaction>
</comment>
<dbReference type="NCBIfam" id="TIGR00643">
    <property type="entry name" value="recG"/>
    <property type="match status" value="1"/>
</dbReference>
<sequence length="741" mass="79720">MVTLADRLDFIVGSDAAGKLDDAFGIRTVGDLLRHYPRSYVEGTGVRGAADSRPEEGDHITVVDTISSAVLKDMQRRKGKFLAVTVGSGRNKVSATFFNPKGLRWRLTPGTRVMLSGEVKLYRGAIQLTHPDFLVLKEADGEAQDRNFGSSSLRNIADASQKVSGQIDQSDFERSCYPIYPATAKLQSWDIFACVRQVLAVLDPVPDPLPAAVRTERGLLSEDDALRGIHLSEKAAERDRARDRLAVDEAFGLQWALAMRRHSELSESGLPAPRRANGLVAELLRRLPFELTAGQRDVLDVLKAELGASRPMNRLLQGEVGSGKTVVALLAMLQLVDAGYQCALLAPTEVLAAQHVRSIQDMLGPLALAGQLGGSDNATAVALLTGSMPAAAKKQARAQIADGRAGIVVGTHALLVDAVEFANLGMVVVDEQHRFGVEQRDRLRAKAPDGITPHLLVMTATPIPRTVALTVYGDLETSTLRELPRGRQPIVSSVIFEKEKPAWLERAWQRIREEVAAGRQAYVVAPRIDESDDTRSGGAEENGRTSATAVGLFDQLRAGPLSGLRLGLMHGRLSGDEKDAVMSAFRSGEVDVLVCTTVIEVGVDVPNATVMLIADADWFGISQLHQLRGRIGRGQHASLCLFVTSSSPKSKSGKRLEAVAGTLDGFALADLDLTERGEGDVLGRNQSGWSGGLKLLSLADHGELIEAARDFCVQAWAADPSDPGLALLAEPFTDIEYLDKA</sequence>
<dbReference type="GO" id="GO:0003677">
    <property type="term" value="F:DNA binding"/>
    <property type="evidence" value="ECO:0007669"/>
    <property type="project" value="UniProtKB-KW"/>
</dbReference>
<dbReference type="CDD" id="cd04488">
    <property type="entry name" value="RecG_wedge_OBF"/>
    <property type="match status" value="1"/>
</dbReference>
<dbReference type="InterPro" id="IPR001650">
    <property type="entry name" value="Helicase_C-like"/>
</dbReference>
<comment type="catalytic activity">
    <reaction evidence="11 13">
        <text>Couples ATP hydrolysis with the unwinding of duplex DNA by translocating in the 3'-5' direction.</text>
        <dbReference type="EC" id="5.6.2.4"/>
    </reaction>
</comment>
<dbReference type="InterPro" id="IPR027417">
    <property type="entry name" value="P-loop_NTPase"/>
</dbReference>
<evidence type="ECO:0000256" key="11">
    <source>
        <dbReference type="ARBA" id="ARBA00034617"/>
    </source>
</evidence>
<keyword evidence="10" id="KW-0413">Isomerase</keyword>
<evidence type="ECO:0000259" key="15">
    <source>
        <dbReference type="PROSITE" id="PS51194"/>
    </source>
</evidence>
<accession>A0A7I9XHF9</accession>
<keyword evidence="3 13" id="KW-0227">DNA damage</keyword>
<keyword evidence="5 13" id="KW-0347">Helicase</keyword>
<evidence type="ECO:0000313" key="17">
    <source>
        <dbReference type="Proteomes" id="UP000465263"/>
    </source>
</evidence>
<feature type="domain" description="Helicase C-terminal" evidence="15">
    <location>
        <begin position="503"/>
        <end position="674"/>
    </location>
</feature>
<dbReference type="Proteomes" id="UP000465263">
    <property type="component" value="Unassembled WGS sequence"/>
</dbReference>
<evidence type="ECO:0000256" key="12">
    <source>
        <dbReference type="ARBA" id="ARBA00048988"/>
    </source>
</evidence>
<evidence type="ECO:0000256" key="13">
    <source>
        <dbReference type="RuleBase" id="RU363016"/>
    </source>
</evidence>
<dbReference type="InterPro" id="IPR045562">
    <property type="entry name" value="RecG_dom3_C"/>
</dbReference>
<dbReference type="CDD" id="cd17992">
    <property type="entry name" value="DEXHc_RecG"/>
    <property type="match status" value="1"/>
</dbReference>
<evidence type="ECO:0000256" key="9">
    <source>
        <dbReference type="ARBA" id="ARBA00023204"/>
    </source>
</evidence>
<dbReference type="SMART" id="SM00490">
    <property type="entry name" value="HELICc"/>
    <property type="match status" value="1"/>
</dbReference>
<dbReference type="SUPFAM" id="SSF52540">
    <property type="entry name" value="P-loop containing nucleoside triphosphate hydrolases"/>
    <property type="match status" value="2"/>
</dbReference>
<dbReference type="SMART" id="SM00487">
    <property type="entry name" value="DEXDc"/>
    <property type="match status" value="1"/>
</dbReference>
<evidence type="ECO:0000256" key="5">
    <source>
        <dbReference type="ARBA" id="ARBA00022806"/>
    </source>
</evidence>
<gene>
    <name evidence="16" type="primary">recG</name>
    <name evidence="16" type="ORF">MSEN_06300</name>
</gene>
<dbReference type="NCBIfam" id="NF008167">
    <property type="entry name" value="PRK10917.2-1"/>
    <property type="match status" value="1"/>
</dbReference>
<dbReference type="GO" id="GO:0006281">
    <property type="term" value="P:DNA repair"/>
    <property type="evidence" value="ECO:0007669"/>
    <property type="project" value="UniProtKB-UniRule"/>
</dbReference>
<evidence type="ECO:0000313" key="16">
    <source>
        <dbReference type="EMBL" id="GFG68910.1"/>
    </source>
</evidence>
<reference evidence="16 17" key="1">
    <citation type="journal article" date="2019" name="Emerg. Microbes Infect.">
        <title>Comprehensive subspecies identification of 175 nontuberculous mycobacteria species based on 7547 genomic profiles.</title>
        <authorList>
            <person name="Matsumoto Y."/>
            <person name="Kinjo T."/>
            <person name="Motooka D."/>
            <person name="Nabeya D."/>
            <person name="Jung N."/>
            <person name="Uechi K."/>
            <person name="Horii T."/>
            <person name="Iida T."/>
            <person name="Fujita J."/>
            <person name="Nakamura S."/>
        </authorList>
    </citation>
    <scope>NUCLEOTIDE SEQUENCE [LARGE SCALE GENOMIC DNA]</scope>
    <source>
        <strain evidence="16 17">JCM 16017</strain>
    </source>
</reference>
<proteinExistence type="inferred from homology"/>
<dbReference type="InterPro" id="IPR047112">
    <property type="entry name" value="RecG/Mfd"/>
</dbReference>
<dbReference type="PROSITE" id="PS51192">
    <property type="entry name" value="HELICASE_ATP_BIND_1"/>
    <property type="match status" value="1"/>
</dbReference>
<protein>
    <recommendedName>
        <fullName evidence="13">ATP-dependent DNA helicase RecG</fullName>
        <ecNumber evidence="13">5.6.2.4</ecNumber>
    </recommendedName>
</protein>
<keyword evidence="8 13" id="KW-0233">DNA recombination</keyword>
<name>A0A7I9XHF9_9MYCO</name>